<feature type="compositionally biased region" description="Polar residues" evidence="2">
    <location>
        <begin position="126"/>
        <end position="136"/>
    </location>
</feature>
<keyword evidence="5" id="KW-1185">Reference proteome</keyword>
<gene>
    <name evidence="4" type="ORF">SCHPADRAFT_809234</name>
</gene>
<proteinExistence type="predicted"/>
<sequence>RNLVIQYILIIRHISSGAVHFQMVLDNGRIICDCGMFMNLGVPCRHYFRALRAIRDLWFHVSLIRARWYIDPEMDVDTVPFIMFNGTIQEGNRDIRLRLSRRQPTARGPPTSRGQVHALDEDSRDSQAPPSTQTISSRQVYHEVQAAIRPILSTVQTQDQLASLISALN</sequence>
<organism evidence="4 5">
    <name type="scientific">Schizopora paradoxa</name>
    <dbReference type="NCBI Taxonomy" id="27342"/>
    <lineage>
        <taxon>Eukaryota</taxon>
        <taxon>Fungi</taxon>
        <taxon>Dikarya</taxon>
        <taxon>Basidiomycota</taxon>
        <taxon>Agaricomycotina</taxon>
        <taxon>Agaricomycetes</taxon>
        <taxon>Hymenochaetales</taxon>
        <taxon>Schizoporaceae</taxon>
        <taxon>Schizopora</taxon>
    </lineage>
</organism>
<keyword evidence="1" id="KW-0863">Zinc-finger</keyword>
<evidence type="ECO:0000256" key="1">
    <source>
        <dbReference type="PROSITE-ProRule" id="PRU00325"/>
    </source>
</evidence>
<feature type="non-terminal residue" evidence="4">
    <location>
        <position position="1"/>
    </location>
</feature>
<dbReference type="PROSITE" id="PS50966">
    <property type="entry name" value="ZF_SWIM"/>
    <property type="match status" value="1"/>
</dbReference>
<dbReference type="AlphaFoldDB" id="A0A0H2RKV3"/>
<evidence type="ECO:0000259" key="3">
    <source>
        <dbReference type="PROSITE" id="PS50966"/>
    </source>
</evidence>
<evidence type="ECO:0000313" key="4">
    <source>
        <dbReference type="EMBL" id="KLO05416.1"/>
    </source>
</evidence>
<keyword evidence="1" id="KW-0862">Zinc</keyword>
<evidence type="ECO:0000313" key="5">
    <source>
        <dbReference type="Proteomes" id="UP000053477"/>
    </source>
</evidence>
<feature type="domain" description="SWIM-type" evidence="3">
    <location>
        <begin position="21"/>
        <end position="55"/>
    </location>
</feature>
<protein>
    <recommendedName>
        <fullName evidence="3">SWIM-type domain-containing protein</fullName>
    </recommendedName>
</protein>
<keyword evidence="1" id="KW-0479">Metal-binding</keyword>
<feature type="region of interest" description="Disordered" evidence="2">
    <location>
        <begin position="101"/>
        <end position="136"/>
    </location>
</feature>
<dbReference type="InParanoid" id="A0A0H2RKV3"/>
<feature type="non-terminal residue" evidence="4">
    <location>
        <position position="169"/>
    </location>
</feature>
<dbReference type="GO" id="GO:0008270">
    <property type="term" value="F:zinc ion binding"/>
    <property type="evidence" value="ECO:0007669"/>
    <property type="project" value="UniProtKB-KW"/>
</dbReference>
<reference evidence="4 5" key="1">
    <citation type="submission" date="2015-04" db="EMBL/GenBank/DDBJ databases">
        <title>Complete genome sequence of Schizopora paradoxa KUC8140, a cosmopolitan wood degrader in East Asia.</title>
        <authorList>
            <consortium name="DOE Joint Genome Institute"/>
            <person name="Min B."/>
            <person name="Park H."/>
            <person name="Jang Y."/>
            <person name="Kim J.-J."/>
            <person name="Kim K.H."/>
            <person name="Pangilinan J."/>
            <person name="Lipzen A."/>
            <person name="Riley R."/>
            <person name="Grigoriev I.V."/>
            <person name="Spatafora J.W."/>
            <person name="Choi I.-G."/>
        </authorList>
    </citation>
    <scope>NUCLEOTIDE SEQUENCE [LARGE SCALE GENOMIC DNA]</scope>
    <source>
        <strain evidence="4 5">KUC8140</strain>
    </source>
</reference>
<dbReference type="EMBL" id="KQ086311">
    <property type="protein sequence ID" value="KLO05416.1"/>
    <property type="molecule type" value="Genomic_DNA"/>
</dbReference>
<evidence type="ECO:0000256" key="2">
    <source>
        <dbReference type="SAM" id="MobiDB-lite"/>
    </source>
</evidence>
<dbReference type="InterPro" id="IPR007527">
    <property type="entry name" value="Znf_SWIM"/>
</dbReference>
<dbReference type="OrthoDB" id="2976292at2759"/>
<dbReference type="Proteomes" id="UP000053477">
    <property type="component" value="Unassembled WGS sequence"/>
</dbReference>
<name>A0A0H2RKV3_9AGAM</name>
<accession>A0A0H2RKV3</accession>